<dbReference type="Pfam" id="PF02386">
    <property type="entry name" value="TrkH"/>
    <property type="match status" value="1"/>
</dbReference>
<feature type="transmembrane region" description="Helical" evidence="8">
    <location>
        <begin position="360"/>
        <end position="383"/>
    </location>
</feature>
<dbReference type="OrthoDB" id="9810952at2"/>
<organism evidence="9 10">
    <name type="scientific">Fodinibius roseus</name>
    <dbReference type="NCBI Taxonomy" id="1194090"/>
    <lineage>
        <taxon>Bacteria</taxon>
        <taxon>Pseudomonadati</taxon>
        <taxon>Balneolota</taxon>
        <taxon>Balneolia</taxon>
        <taxon>Balneolales</taxon>
        <taxon>Balneolaceae</taxon>
        <taxon>Fodinibius</taxon>
    </lineage>
</organism>
<name>A0A1M4ZSP5_9BACT</name>
<dbReference type="AlphaFoldDB" id="A0A1M4ZSP5"/>
<reference evidence="9 10" key="1">
    <citation type="submission" date="2016-11" db="EMBL/GenBank/DDBJ databases">
        <authorList>
            <person name="Jaros S."/>
            <person name="Januszkiewicz K."/>
            <person name="Wedrychowicz H."/>
        </authorList>
    </citation>
    <scope>NUCLEOTIDE SEQUENCE [LARGE SCALE GENOMIC DNA]</scope>
    <source>
        <strain evidence="9 10">DSM 21986</strain>
    </source>
</reference>
<evidence type="ECO:0000256" key="4">
    <source>
        <dbReference type="ARBA" id="ARBA00022692"/>
    </source>
</evidence>
<feature type="transmembrane region" description="Helical" evidence="8">
    <location>
        <begin position="403"/>
        <end position="422"/>
    </location>
</feature>
<keyword evidence="2" id="KW-0813">Transport</keyword>
<dbReference type="STRING" id="1194090.SAMN05443144_106123"/>
<feature type="transmembrane region" description="Helical" evidence="8">
    <location>
        <begin position="579"/>
        <end position="599"/>
    </location>
</feature>
<evidence type="ECO:0000313" key="10">
    <source>
        <dbReference type="Proteomes" id="UP000184041"/>
    </source>
</evidence>
<keyword evidence="10" id="KW-1185">Reference proteome</keyword>
<keyword evidence="6" id="KW-0406">Ion transport</keyword>
<dbReference type="PANTHER" id="PTHR32024:SF1">
    <property type="entry name" value="KTR SYSTEM POTASSIUM UPTAKE PROTEIN B"/>
    <property type="match status" value="1"/>
</dbReference>
<dbReference type="RefSeq" id="WP_073061570.1">
    <property type="nucleotide sequence ID" value="NZ_FQUS01000006.1"/>
</dbReference>
<dbReference type="GO" id="GO:0005886">
    <property type="term" value="C:plasma membrane"/>
    <property type="evidence" value="ECO:0007669"/>
    <property type="project" value="UniProtKB-SubCell"/>
</dbReference>
<proteinExistence type="predicted"/>
<evidence type="ECO:0000313" key="9">
    <source>
        <dbReference type="EMBL" id="SHF21079.1"/>
    </source>
</evidence>
<evidence type="ECO:0000256" key="6">
    <source>
        <dbReference type="ARBA" id="ARBA00023065"/>
    </source>
</evidence>
<evidence type="ECO:0000256" key="2">
    <source>
        <dbReference type="ARBA" id="ARBA00022448"/>
    </source>
</evidence>
<dbReference type="GO" id="GO:0008324">
    <property type="term" value="F:monoatomic cation transmembrane transporter activity"/>
    <property type="evidence" value="ECO:0007669"/>
    <property type="project" value="InterPro"/>
</dbReference>
<evidence type="ECO:0000256" key="1">
    <source>
        <dbReference type="ARBA" id="ARBA00004651"/>
    </source>
</evidence>
<dbReference type="InterPro" id="IPR003445">
    <property type="entry name" value="Cat_transpt"/>
</dbReference>
<feature type="transmembrane region" description="Helical" evidence="8">
    <location>
        <begin position="111"/>
        <end position="129"/>
    </location>
</feature>
<evidence type="ECO:0000256" key="5">
    <source>
        <dbReference type="ARBA" id="ARBA00022989"/>
    </source>
</evidence>
<feature type="transmembrane region" description="Helical" evidence="8">
    <location>
        <begin position="243"/>
        <end position="267"/>
    </location>
</feature>
<dbReference type="GO" id="GO:0030001">
    <property type="term" value="P:metal ion transport"/>
    <property type="evidence" value="ECO:0007669"/>
    <property type="project" value="UniProtKB-ARBA"/>
</dbReference>
<feature type="transmembrane region" description="Helical" evidence="8">
    <location>
        <begin position="49"/>
        <end position="68"/>
    </location>
</feature>
<gene>
    <name evidence="9" type="ORF">SAMN05443144_106123</name>
</gene>
<comment type="subcellular location">
    <subcellularLocation>
        <location evidence="1">Cell membrane</location>
        <topology evidence="1">Multi-pass membrane protein</topology>
    </subcellularLocation>
</comment>
<keyword evidence="4 8" id="KW-0812">Transmembrane</keyword>
<feature type="transmembrane region" description="Helical" evidence="8">
    <location>
        <begin position="209"/>
        <end position="231"/>
    </location>
</feature>
<feature type="transmembrane region" description="Helical" evidence="8">
    <location>
        <begin position="464"/>
        <end position="497"/>
    </location>
</feature>
<keyword evidence="7 8" id="KW-0472">Membrane</keyword>
<evidence type="ECO:0000256" key="8">
    <source>
        <dbReference type="SAM" id="Phobius"/>
    </source>
</evidence>
<feature type="transmembrane region" description="Helical" evidence="8">
    <location>
        <begin position="298"/>
        <end position="316"/>
    </location>
</feature>
<dbReference type="InterPro" id="IPR027359">
    <property type="entry name" value="Volt_channel_dom_sf"/>
</dbReference>
<evidence type="ECO:0000256" key="7">
    <source>
        <dbReference type="ARBA" id="ARBA00023136"/>
    </source>
</evidence>
<dbReference type="EMBL" id="FQUS01000006">
    <property type="protein sequence ID" value="SHF21079.1"/>
    <property type="molecule type" value="Genomic_DNA"/>
</dbReference>
<feature type="transmembrane region" description="Helical" evidence="8">
    <location>
        <begin position="518"/>
        <end position="543"/>
    </location>
</feature>
<feature type="transmembrane region" description="Helical" evidence="8">
    <location>
        <begin position="182"/>
        <end position="203"/>
    </location>
</feature>
<accession>A0A1M4ZSP5</accession>
<sequence length="617" mass="69071">MKIPYRWKQKWYRALRRWRDFKKRANLFFHFVQDDIYEIDKVAHPYLRVFNVLLALLVVASILIPVGFELTPELEQLNYQIESLLLVGFVVSYIVRLILTSDRQNYLKKRWFEGVLTVFSLFILLDLWVPSTSIIEPLFFMVEEPEAFFLRFLKGYLLFIVVIKFVQYLPELLEDQRNTARFLVYSFLSLIAGGTLLLMLPGATQGGQGLVFIDALFTSTSAVCVTGLIVVDTATHFTLFGELVIMTLIQLGGIGIITFATFLFLFISGGLGVGQMNTIKDMVAEKNTSLVTATLKKVVGFTFLVEAVAVVAYYFSWNMEFTSPGQRFLFSVFHAISAFCNAGFSLFTNSLADAHNATNWGINITTMVLIVLGGLGFTVIWEVMQRKTDQKIWRRRLSIHTRVVLVTTAILIAVGTVFVLMLEWNNTLAGHSPAEKFLLSLFQSITTRTAGFNTVDTGAMGVPVILGMLILMLIGGSPASTAGGIKTTTFAVLVRAISMIIHGKKRMELFKRTIPNIIVFRAMTVILLAMICISVSTILLTIVEDHAFLDLLFEEVSAFATVGLSRGITGDLTSWGKGIIIVSMFVGRVGILTFMVAFATRSDNRKYRYPEESIMVS</sequence>
<evidence type="ECO:0000256" key="3">
    <source>
        <dbReference type="ARBA" id="ARBA00022475"/>
    </source>
</evidence>
<dbReference type="Gene3D" id="1.20.120.350">
    <property type="entry name" value="Voltage-gated potassium channels. Chain C"/>
    <property type="match status" value="1"/>
</dbReference>
<keyword evidence="3" id="KW-1003">Cell membrane</keyword>
<dbReference type="PANTHER" id="PTHR32024">
    <property type="entry name" value="TRK SYSTEM POTASSIUM UPTAKE PROTEIN TRKG-RELATED"/>
    <property type="match status" value="1"/>
</dbReference>
<feature type="transmembrane region" description="Helical" evidence="8">
    <location>
        <begin position="149"/>
        <end position="170"/>
    </location>
</feature>
<feature type="transmembrane region" description="Helical" evidence="8">
    <location>
        <begin position="80"/>
        <end position="99"/>
    </location>
</feature>
<protein>
    <submittedName>
        <fullName evidence="9">Potassium uptake protein, TrkH family</fullName>
    </submittedName>
</protein>
<keyword evidence="5 8" id="KW-1133">Transmembrane helix</keyword>
<feature type="transmembrane region" description="Helical" evidence="8">
    <location>
        <begin position="328"/>
        <end position="348"/>
    </location>
</feature>
<dbReference type="Proteomes" id="UP000184041">
    <property type="component" value="Unassembled WGS sequence"/>
</dbReference>